<dbReference type="Proteomes" id="UP000054851">
    <property type="component" value="Unassembled WGS sequence"/>
</dbReference>
<keyword evidence="2" id="KW-1185">Reference proteome</keyword>
<comment type="caution">
    <text evidence="1">The sequence shown here is derived from an EMBL/GenBank/DDBJ whole genome shotgun (WGS) entry which is preliminary data.</text>
</comment>
<protein>
    <submittedName>
        <fullName evidence="1">Uncharacterized protein</fullName>
    </submittedName>
</protein>
<dbReference type="EMBL" id="FCOA02000003">
    <property type="protein sequence ID" value="SAK48560.1"/>
    <property type="molecule type" value="Genomic_DNA"/>
</dbReference>
<evidence type="ECO:0000313" key="1">
    <source>
        <dbReference type="EMBL" id="SAK48560.1"/>
    </source>
</evidence>
<sequence>MPRLRRNFLFQTKLRMKTFRVGGVSMKRAGRNARLPSYVGGTNPPPIGYQTVATGILPIFACHSAGPVLWTEMPLESTATVTGMSWTSNS</sequence>
<gene>
    <name evidence="1" type="ORF">AWB79_01306</name>
</gene>
<dbReference type="AlphaFoldDB" id="A0A157ZSU3"/>
<reference evidence="1" key="1">
    <citation type="submission" date="2016-01" db="EMBL/GenBank/DDBJ databases">
        <authorList>
            <person name="Peeters C."/>
        </authorList>
    </citation>
    <scope>NUCLEOTIDE SEQUENCE</scope>
    <source>
        <strain evidence="1">LMG 29322</strain>
    </source>
</reference>
<name>A0A157ZSU3_9BURK</name>
<accession>A0A157ZSU3</accession>
<evidence type="ECO:0000313" key="2">
    <source>
        <dbReference type="Proteomes" id="UP000054851"/>
    </source>
</evidence>
<proteinExistence type="predicted"/>
<dbReference type="STRING" id="1777140.AWB79_01306"/>
<organism evidence="1 2">
    <name type="scientific">Caballeronia hypogeia</name>
    <dbReference type="NCBI Taxonomy" id="1777140"/>
    <lineage>
        <taxon>Bacteria</taxon>
        <taxon>Pseudomonadati</taxon>
        <taxon>Pseudomonadota</taxon>
        <taxon>Betaproteobacteria</taxon>
        <taxon>Burkholderiales</taxon>
        <taxon>Burkholderiaceae</taxon>
        <taxon>Caballeronia</taxon>
    </lineage>
</organism>